<dbReference type="EMBL" id="JAGGLV010000004">
    <property type="protein sequence ID" value="MBP2111431.1"/>
    <property type="molecule type" value="Genomic_DNA"/>
</dbReference>
<reference evidence="1 2" key="1">
    <citation type="submission" date="2021-03" db="EMBL/GenBank/DDBJ databases">
        <title>Genomic Encyclopedia of Type Strains, Phase IV (KMG-IV): sequencing the most valuable type-strain genomes for metagenomic binning, comparative biology and taxonomic classification.</title>
        <authorList>
            <person name="Goeker M."/>
        </authorList>
    </citation>
    <scope>NUCLEOTIDE SEQUENCE [LARGE SCALE GENOMIC DNA]</scope>
    <source>
        <strain evidence="1 2">DSM 101953</strain>
    </source>
</reference>
<evidence type="ECO:0000313" key="2">
    <source>
        <dbReference type="Proteomes" id="UP000773462"/>
    </source>
</evidence>
<accession>A0ABS4NN28</accession>
<proteinExistence type="predicted"/>
<name>A0ABS4NN28_9BACL</name>
<dbReference type="Proteomes" id="UP000773462">
    <property type="component" value="Unassembled WGS sequence"/>
</dbReference>
<organism evidence="1 2">
    <name type="scientific">Paenibacillus silagei</name>
    <dbReference type="NCBI Taxonomy" id="1670801"/>
    <lineage>
        <taxon>Bacteria</taxon>
        <taxon>Bacillati</taxon>
        <taxon>Bacillota</taxon>
        <taxon>Bacilli</taxon>
        <taxon>Bacillales</taxon>
        <taxon>Paenibacillaceae</taxon>
        <taxon>Paenibacillus</taxon>
    </lineage>
</organism>
<protein>
    <submittedName>
        <fullName evidence="1">Uncharacterized protein</fullName>
    </submittedName>
</protein>
<comment type="caution">
    <text evidence="1">The sequence shown here is derived from an EMBL/GenBank/DDBJ whole genome shotgun (WGS) entry which is preliminary data.</text>
</comment>
<sequence>MDTITESRGCWEPVWDARLNMVREELCSSRRPEAGACVSARRVPALMDSSVKELTKPALCEEPGNVGWYRVSLLSPHRGAGVFCVKWTIRDNEGMMK</sequence>
<keyword evidence="2" id="KW-1185">Reference proteome</keyword>
<evidence type="ECO:0000313" key="1">
    <source>
        <dbReference type="EMBL" id="MBP2111431.1"/>
    </source>
</evidence>
<gene>
    <name evidence="1" type="ORF">J2Z70_001572</name>
</gene>